<accession>A0A5J4LCY3</accession>
<evidence type="ECO:0000256" key="1">
    <source>
        <dbReference type="SAM" id="MobiDB-lite"/>
    </source>
</evidence>
<sequence>MTTTKTDTSAAEAQELEAADDGYVTVPLAGYDGVTKDVRTLPATRWRASAMRALRSGDVDGFMERVLHEDDYETYEDLDPDQEGIGHFAERAAEAAGESLGKSSGPSRSSRNTRKR</sequence>
<dbReference type="OrthoDB" id="4256099at2"/>
<name>A0A5J4LCY3_9ACTN</name>
<protein>
    <recommendedName>
        <fullName evidence="4">Tail assembly chaperone</fullName>
    </recommendedName>
</protein>
<evidence type="ECO:0000313" key="3">
    <source>
        <dbReference type="Proteomes" id="UP000325598"/>
    </source>
</evidence>
<gene>
    <name evidence="2" type="ORF">San01_04320</name>
</gene>
<feature type="compositionally biased region" description="Low complexity" evidence="1">
    <location>
        <begin position="99"/>
        <end position="110"/>
    </location>
</feature>
<evidence type="ECO:0000313" key="2">
    <source>
        <dbReference type="EMBL" id="GES27945.1"/>
    </source>
</evidence>
<dbReference type="GeneID" id="96749660"/>
<feature type="region of interest" description="Disordered" evidence="1">
    <location>
        <begin position="76"/>
        <end position="116"/>
    </location>
</feature>
<dbReference type="AlphaFoldDB" id="A0A5J4LCY3"/>
<dbReference type="EMBL" id="BLAG01000004">
    <property type="protein sequence ID" value="GES27945.1"/>
    <property type="molecule type" value="Genomic_DNA"/>
</dbReference>
<dbReference type="Proteomes" id="UP000325598">
    <property type="component" value="Unassembled WGS sequence"/>
</dbReference>
<proteinExistence type="predicted"/>
<organism evidence="2 3">
    <name type="scientific">Streptomyces angustmyceticus</name>
    <dbReference type="NCBI Taxonomy" id="285578"/>
    <lineage>
        <taxon>Bacteria</taxon>
        <taxon>Bacillati</taxon>
        <taxon>Actinomycetota</taxon>
        <taxon>Actinomycetes</taxon>
        <taxon>Kitasatosporales</taxon>
        <taxon>Streptomycetaceae</taxon>
        <taxon>Streptomyces</taxon>
    </lineage>
</organism>
<dbReference type="RefSeq" id="WP_086718661.1">
    <property type="nucleotide sequence ID" value="NZ_BLAG01000004.1"/>
</dbReference>
<evidence type="ECO:0008006" key="4">
    <source>
        <dbReference type="Google" id="ProtNLM"/>
    </source>
</evidence>
<feature type="region of interest" description="Disordered" evidence="1">
    <location>
        <begin position="1"/>
        <end position="20"/>
    </location>
</feature>
<keyword evidence="3" id="KW-1185">Reference proteome</keyword>
<comment type="caution">
    <text evidence="2">The sequence shown here is derived from an EMBL/GenBank/DDBJ whole genome shotgun (WGS) entry which is preliminary data.</text>
</comment>
<reference evidence="2 3" key="1">
    <citation type="submission" date="2019-10" db="EMBL/GenBank/DDBJ databases">
        <title>Whole genome shotgun sequence of Streptomyces angustmyceticus NBRC 3934.</title>
        <authorList>
            <person name="Hosoyama A."/>
            <person name="Ichikawa N."/>
            <person name="Kimura A."/>
            <person name="Kitahashi Y."/>
            <person name="Komaki H."/>
            <person name="Uohara A."/>
        </authorList>
    </citation>
    <scope>NUCLEOTIDE SEQUENCE [LARGE SCALE GENOMIC DNA]</scope>
    <source>
        <strain evidence="2 3">NBRC 3934</strain>
    </source>
</reference>